<dbReference type="InterPro" id="IPR004338">
    <property type="entry name" value="NqrB/RnfD"/>
</dbReference>
<sequence>MMTSPFVAQPMPLNRLMYRVIGALLPGMAVATWAFGIGVLVQVALAVAVALATEAWCLNLRRYPVRPYLADGSAVLTACLLALSIPPLAPWWLVVLGTFIAVGFVKHLFGGLGQNPFNPAMIGFAALIVSFPAQMSRWAAPLALAPADLDAVAQIGLIFTGHLSSGAGFDAVASATPLDAIRTGLLQRIPLADILGTPKFGALGGAAQQWIALGYLLGGLFLWQQRVIQWRLPVVFLGSVFLTATLFYWANPAHYASPLLHLFAGGTMLGAFFIVTDPVTSPTTPLGQIIFAGLAGVLAYLIRVLGNFPDGVAFSVIIMNIVVPFLDQYTQPAVFGRKKGGRA</sequence>
<feature type="transmembrane region" description="Helical" evidence="10">
    <location>
        <begin position="286"/>
        <end position="305"/>
    </location>
</feature>
<dbReference type="GO" id="GO:0005886">
    <property type="term" value="C:plasma membrane"/>
    <property type="evidence" value="ECO:0007669"/>
    <property type="project" value="UniProtKB-SubCell"/>
</dbReference>
<keyword evidence="5 10" id="KW-0812">Transmembrane</keyword>
<keyword evidence="10" id="KW-1003">Cell membrane</keyword>
<keyword evidence="7 10" id="KW-0249">Electron transport</keyword>
<dbReference type="EC" id="7.-.-.-" evidence="10"/>
<evidence type="ECO:0000256" key="4">
    <source>
        <dbReference type="ARBA" id="ARBA00022643"/>
    </source>
</evidence>
<evidence type="ECO:0000313" key="12">
    <source>
        <dbReference type="Proteomes" id="UP000242869"/>
    </source>
</evidence>
<dbReference type="OrthoDB" id="9776359at2"/>
<protein>
    <recommendedName>
        <fullName evidence="10">Ion-translocating oxidoreductase complex subunit D</fullName>
        <ecNumber evidence="10">7.-.-.-</ecNumber>
    </recommendedName>
    <alternativeName>
        <fullName evidence="10">Rnf electron transport complex subunit D</fullName>
    </alternativeName>
</protein>
<keyword evidence="3 10" id="KW-0285">Flavoprotein</keyword>
<feature type="transmembrane region" description="Helical" evidence="10">
    <location>
        <begin position="20"/>
        <end position="53"/>
    </location>
</feature>
<comment type="function">
    <text evidence="10">Part of a membrane-bound complex that couples electron transfer with translocation of ions across the membrane.</text>
</comment>
<evidence type="ECO:0000256" key="6">
    <source>
        <dbReference type="ARBA" id="ARBA00022967"/>
    </source>
</evidence>
<dbReference type="GO" id="GO:0022900">
    <property type="term" value="P:electron transport chain"/>
    <property type="evidence" value="ECO:0007669"/>
    <property type="project" value="UniProtKB-UniRule"/>
</dbReference>
<accession>A0A1I5AGB9</accession>
<evidence type="ECO:0000256" key="2">
    <source>
        <dbReference type="ARBA" id="ARBA00022553"/>
    </source>
</evidence>
<feature type="transmembrane region" description="Helical" evidence="10">
    <location>
        <begin position="230"/>
        <end position="249"/>
    </location>
</feature>
<keyword evidence="12" id="KW-1185">Reference proteome</keyword>
<dbReference type="InterPro" id="IPR011303">
    <property type="entry name" value="RnfD_bac"/>
</dbReference>
<keyword evidence="8 10" id="KW-1133">Transmembrane helix</keyword>
<keyword evidence="10" id="KW-0997">Cell inner membrane</keyword>
<keyword evidence="2 10" id="KW-0597">Phosphoprotein</keyword>
<gene>
    <name evidence="10" type="primary">rnfD</name>
    <name evidence="11" type="ORF">SAMN05660284_01898</name>
</gene>
<dbReference type="Pfam" id="PF03116">
    <property type="entry name" value="NQR2_RnfD_RnfE"/>
    <property type="match status" value="1"/>
</dbReference>
<keyword evidence="1 10" id="KW-0813">Transport</keyword>
<reference evidence="12" key="1">
    <citation type="submission" date="2016-10" db="EMBL/GenBank/DDBJ databases">
        <authorList>
            <person name="Varghese N."/>
            <person name="Submissions S."/>
        </authorList>
    </citation>
    <scope>NUCLEOTIDE SEQUENCE [LARGE SCALE GENOMIC DNA]</scope>
    <source>
        <strain evidence="12">DSM 6150</strain>
    </source>
</reference>
<dbReference type="Proteomes" id="UP000242869">
    <property type="component" value="Unassembled WGS sequence"/>
</dbReference>
<dbReference type="STRING" id="83765.SAMN05660284_01898"/>
<dbReference type="HAMAP" id="MF_00462">
    <property type="entry name" value="RsxD_RnfD"/>
    <property type="match status" value="1"/>
</dbReference>
<organism evidence="11 12">
    <name type="scientific">Formivibrio citricus</name>
    <dbReference type="NCBI Taxonomy" id="83765"/>
    <lineage>
        <taxon>Bacteria</taxon>
        <taxon>Pseudomonadati</taxon>
        <taxon>Pseudomonadota</taxon>
        <taxon>Betaproteobacteria</taxon>
        <taxon>Neisseriales</taxon>
        <taxon>Chitinibacteraceae</taxon>
        <taxon>Formivibrio</taxon>
    </lineage>
</organism>
<evidence type="ECO:0000256" key="8">
    <source>
        <dbReference type="ARBA" id="ARBA00022989"/>
    </source>
</evidence>
<feature type="transmembrane region" description="Helical" evidence="10">
    <location>
        <begin position="65"/>
        <end position="85"/>
    </location>
</feature>
<evidence type="ECO:0000256" key="9">
    <source>
        <dbReference type="ARBA" id="ARBA00023136"/>
    </source>
</evidence>
<keyword evidence="4 10" id="KW-0288">FMN</keyword>
<dbReference type="GO" id="GO:0055085">
    <property type="term" value="P:transmembrane transport"/>
    <property type="evidence" value="ECO:0007669"/>
    <property type="project" value="InterPro"/>
</dbReference>
<dbReference type="PANTHER" id="PTHR30578:SF0">
    <property type="entry name" value="ION-TRANSLOCATING OXIDOREDUCTASE COMPLEX SUBUNIT D"/>
    <property type="match status" value="1"/>
</dbReference>
<evidence type="ECO:0000256" key="3">
    <source>
        <dbReference type="ARBA" id="ARBA00022630"/>
    </source>
</evidence>
<feature type="transmembrane region" description="Helical" evidence="10">
    <location>
        <begin position="311"/>
        <end position="329"/>
    </location>
</feature>
<comment type="cofactor">
    <cofactor evidence="10">
        <name>FMN</name>
        <dbReference type="ChEBI" id="CHEBI:58210"/>
    </cofactor>
</comment>
<dbReference type="NCBIfam" id="TIGR01946">
    <property type="entry name" value="rnfD"/>
    <property type="match status" value="1"/>
</dbReference>
<evidence type="ECO:0000256" key="5">
    <source>
        <dbReference type="ARBA" id="ARBA00022692"/>
    </source>
</evidence>
<evidence type="ECO:0000313" key="11">
    <source>
        <dbReference type="EMBL" id="SFN61442.1"/>
    </source>
</evidence>
<evidence type="ECO:0000256" key="7">
    <source>
        <dbReference type="ARBA" id="ARBA00022982"/>
    </source>
</evidence>
<comment type="subcellular location">
    <subcellularLocation>
        <location evidence="10">Cell inner membrane</location>
        <topology evidence="10">Multi-pass membrane protein</topology>
    </subcellularLocation>
</comment>
<comment type="similarity">
    <text evidence="10">Belongs to the NqrB/RnfD family.</text>
</comment>
<keyword evidence="9 10" id="KW-0472">Membrane</keyword>
<dbReference type="PANTHER" id="PTHR30578">
    <property type="entry name" value="ELECTRON TRANSPORT COMPLEX PROTEIN RNFD"/>
    <property type="match status" value="1"/>
</dbReference>
<keyword evidence="6 10" id="KW-1278">Translocase</keyword>
<comment type="subunit">
    <text evidence="10">The complex is composed of six subunits: RnfA, RnfB, RnfC, RnfD, RnfE and RnfG.</text>
</comment>
<evidence type="ECO:0000256" key="10">
    <source>
        <dbReference type="HAMAP-Rule" id="MF_00462"/>
    </source>
</evidence>
<dbReference type="AlphaFoldDB" id="A0A1I5AGB9"/>
<feature type="transmembrane region" description="Helical" evidence="10">
    <location>
        <begin position="200"/>
        <end position="223"/>
    </location>
</feature>
<dbReference type="EMBL" id="FOVE01000013">
    <property type="protein sequence ID" value="SFN61442.1"/>
    <property type="molecule type" value="Genomic_DNA"/>
</dbReference>
<feature type="transmembrane region" description="Helical" evidence="10">
    <location>
        <begin position="255"/>
        <end position="274"/>
    </location>
</feature>
<feature type="modified residue" description="FMN phosphoryl threonine" evidence="10">
    <location>
        <position position="176"/>
    </location>
</feature>
<name>A0A1I5AGB9_9NEIS</name>
<proteinExistence type="inferred from homology"/>
<evidence type="ECO:0000256" key="1">
    <source>
        <dbReference type="ARBA" id="ARBA00022448"/>
    </source>
</evidence>